<evidence type="ECO:0000256" key="2">
    <source>
        <dbReference type="ARBA" id="ARBA00011643"/>
    </source>
</evidence>
<evidence type="ECO:0000256" key="1">
    <source>
        <dbReference type="ARBA" id="ARBA00006964"/>
    </source>
</evidence>
<feature type="binding site" evidence="5">
    <location>
        <position position="231"/>
    </location>
    <ligand>
        <name>a divalent metal cation</name>
        <dbReference type="ChEBI" id="CHEBI:60240"/>
        <label>1</label>
    </ligand>
</feature>
<feature type="binding site" evidence="5">
    <location>
        <position position="65"/>
    </location>
    <ligand>
        <name>a divalent metal cation</name>
        <dbReference type="ChEBI" id="CHEBI:60240"/>
        <label>1</label>
    </ligand>
</feature>
<dbReference type="FunFam" id="3.40.1390.30:FF:000001">
    <property type="entry name" value="GTP cyclohydrolase 1 type 2"/>
    <property type="match status" value="1"/>
</dbReference>
<evidence type="ECO:0000256" key="5">
    <source>
        <dbReference type="PIRSR" id="PIRSR602678-1"/>
    </source>
</evidence>
<organism evidence="6 7">
    <name type="scientific">Curtobacterium citreum</name>
    <dbReference type="NCBI Taxonomy" id="2036"/>
    <lineage>
        <taxon>Bacteria</taxon>
        <taxon>Bacillati</taxon>
        <taxon>Actinomycetota</taxon>
        <taxon>Actinomycetes</taxon>
        <taxon>Micrococcales</taxon>
        <taxon>Microbacteriaceae</taxon>
        <taxon>Curtobacterium</taxon>
    </lineage>
</organism>
<accession>A0A850DQE1</accession>
<dbReference type="RefSeq" id="WP_175324984.1">
    <property type="nucleotide sequence ID" value="NZ_BAAAWP010000001.1"/>
</dbReference>
<comment type="caution">
    <text evidence="6">The sequence shown here is derived from an EMBL/GenBank/DDBJ whole genome shotgun (WGS) entry which is preliminary data.</text>
</comment>
<gene>
    <name evidence="6" type="ORF">HP467_01535</name>
</gene>
<dbReference type="InterPro" id="IPR002678">
    <property type="entry name" value="DUF34/NIF3"/>
</dbReference>
<dbReference type="Pfam" id="PF01784">
    <property type="entry name" value="DUF34_NIF3"/>
    <property type="match status" value="1"/>
</dbReference>
<feature type="binding site" evidence="5">
    <location>
        <position position="66"/>
    </location>
    <ligand>
        <name>a divalent metal cation</name>
        <dbReference type="ChEBI" id="CHEBI:60240"/>
        <label>1</label>
    </ligand>
</feature>
<protein>
    <recommendedName>
        <fullName evidence="3">GTP cyclohydrolase 1 type 2 homolog</fullName>
    </recommendedName>
</protein>
<sequence length="287" mass="29847">MPTLRELQAVIEDLWPAAGAESWDSVGLVSGRADQPIEHVHLAVDAVPATAHEAVEAGADLLLTHHPLLLRGVTTIDESTVKGNVLATLVRGGTALLAAHTNADVVTTGTSAVLADRLGLVDQRPLEPGADPATGLGRVGTLPASTTLGALARALVDLLPPTATGVRVSGDFDRPVRTVALCAGAGDSLLGNPAVRAADVYVTSDLRHHPASEFREQALLGDGPALVDTSHWATEWLWLDVAAEQLRRAAGVRVTVSELRTDPWDFAVLPAAEPVAPTTPAPEGDRP</sequence>
<dbReference type="GO" id="GO:0046872">
    <property type="term" value="F:metal ion binding"/>
    <property type="evidence" value="ECO:0007669"/>
    <property type="project" value="UniProtKB-KW"/>
</dbReference>
<feature type="binding site" evidence="5">
    <location>
        <position position="235"/>
    </location>
    <ligand>
        <name>a divalent metal cation</name>
        <dbReference type="ChEBI" id="CHEBI:60240"/>
        <label>1</label>
    </ligand>
</feature>
<dbReference type="PANTHER" id="PTHR13799:SF14">
    <property type="entry name" value="GTP CYCLOHYDROLASE 1 TYPE 2 HOMOLOG"/>
    <property type="match status" value="1"/>
</dbReference>
<name>A0A850DQE1_9MICO</name>
<dbReference type="GO" id="GO:0005737">
    <property type="term" value="C:cytoplasm"/>
    <property type="evidence" value="ECO:0007669"/>
    <property type="project" value="TreeGrafter"/>
</dbReference>
<dbReference type="PANTHER" id="PTHR13799">
    <property type="entry name" value="NGG1 INTERACTING FACTOR 3"/>
    <property type="match status" value="1"/>
</dbReference>
<dbReference type="AlphaFoldDB" id="A0A850DQE1"/>
<dbReference type="NCBIfam" id="TIGR00486">
    <property type="entry name" value="YbgI_SA1388"/>
    <property type="match status" value="1"/>
</dbReference>
<evidence type="ECO:0000256" key="3">
    <source>
        <dbReference type="ARBA" id="ARBA00022112"/>
    </source>
</evidence>
<comment type="subunit">
    <text evidence="2">Homohexamer.</text>
</comment>
<dbReference type="SUPFAM" id="SSF102705">
    <property type="entry name" value="NIF3 (NGG1p interacting factor 3)-like"/>
    <property type="match status" value="1"/>
</dbReference>
<dbReference type="Proteomes" id="UP000539146">
    <property type="component" value="Unassembled WGS sequence"/>
</dbReference>
<dbReference type="InterPro" id="IPR036069">
    <property type="entry name" value="DUF34/NIF3_sf"/>
</dbReference>
<feature type="binding site" evidence="5">
    <location>
        <position position="104"/>
    </location>
    <ligand>
        <name>a divalent metal cation</name>
        <dbReference type="ChEBI" id="CHEBI:60240"/>
        <label>1</label>
    </ligand>
</feature>
<dbReference type="EMBL" id="JABMCG010000058">
    <property type="protein sequence ID" value="NUU26798.1"/>
    <property type="molecule type" value="Genomic_DNA"/>
</dbReference>
<proteinExistence type="inferred from homology"/>
<comment type="similarity">
    <text evidence="1">Belongs to the GTP cyclohydrolase I type 2/NIF3 family.</text>
</comment>
<evidence type="ECO:0000313" key="7">
    <source>
        <dbReference type="Proteomes" id="UP000539146"/>
    </source>
</evidence>
<evidence type="ECO:0000313" key="6">
    <source>
        <dbReference type="EMBL" id="NUU26798.1"/>
    </source>
</evidence>
<evidence type="ECO:0000256" key="4">
    <source>
        <dbReference type="ARBA" id="ARBA00022723"/>
    </source>
</evidence>
<reference evidence="6 7" key="1">
    <citation type="submission" date="2020-05" db="EMBL/GenBank/DDBJ databases">
        <title>Genome Sequencing of Type Strains.</title>
        <authorList>
            <person name="Lemaire J.F."/>
            <person name="Inderbitzin P."/>
            <person name="Gregorio O.A."/>
            <person name="Collins S.B."/>
            <person name="Wespe N."/>
            <person name="Knight-Connoni V."/>
        </authorList>
    </citation>
    <scope>NUCLEOTIDE SEQUENCE [LARGE SCALE GENOMIC DNA]</scope>
    <source>
        <strain evidence="6 7">DSM 20512</strain>
    </source>
</reference>
<dbReference type="Gene3D" id="3.40.1390.30">
    <property type="entry name" value="NIF3 (NGG1p interacting factor 3)-like"/>
    <property type="match status" value="2"/>
</dbReference>
<keyword evidence="4 5" id="KW-0479">Metal-binding</keyword>